<organism evidence="1 2">
    <name type="scientific">Winogradskya consettensis</name>
    <dbReference type="NCBI Taxonomy" id="113560"/>
    <lineage>
        <taxon>Bacteria</taxon>
        <taxon>Bacillati</taxon>
        <taxon>Actinomycetota</taxon>
        <taxon>Actinomycetes</taxon>
        <taxon>Micromonosporales</taxon>
        <taxon>Micromonosporaceae</taxon>
        <taxon>Winogradskya</taxon>
    </lineage>
</organism>
<reference evidence="1" key="1">
    <citation type="submission" date="2021-03" db="EMBL/GenBank/DDBJ databases">
        <title>Whole genome shotgun sequence of Actinoplanes consettensis NBRC 14913.</title>
        <authorList>
            <person name="Komaki H."/>
            <person name="Tamura T."/>
        </authorList>
    </citation>
    <scope>NUCLEOTIDE SEQUENCE</scope>
    <source>
        <strain evidence="1">NBRC 14913</strain>
    </source>
</reference>
<dbReference type="RefSeq" id="WP_344646489.1">
    <property type="nucleotide sequence ID" value="NZ_BAAATW010000001.1"/>
</dbReference>
<comment type="caution">
    <text evidence="1">The sequence shown here is derived from an EMBL/GenBank/DDBJ whole genome shotgun (WGS) entry which is preliminary data.</text>
</comment>
<proteinExistence type="predicted"/>
<name>A0A919W571_9ACTN</name>
<evidence type="ECO:0000313" key="2">
    <source>
        <dbReference type="Proteomes" id="UP000680865"/>
    </source>
</evidence>
<accession>A0A919W571</accession>
<evidence type="ECO:0008006" key="3">
    <source>
        <dbReference type="Google" id="ProtNLM"/>
    </source>
</evidence>
<protein>
    <recommendedName>
        <fullName evidence="3">Restriction endonuclease domain-containing protein</fullName>
    </recommendedName>
</protein>
<evidence type="ECO:0000313" key="1">
    <source>
        <dbReference type="EMBL" id="GIM80218.1"/>
    </source>
</evidence>
<keyword evidence="2" id="KW-1185">Reference proteome</keyword>
<dbReference type="AlphaFoldDB" id="A0A919W571"/>
<dbReference type="EMBL" id="BOQP01000042">
    <property type="protein sequence ID" value="GIM80218.1"/>
    <property type="molecule type" value="Genomic_DNA"/>
</dbReference>
<gene>
    <name evidence="1" type="ORF">Aco04nite_69570</name>
</gene>
<dbReference type="Proteomes" id="UP000680865">
    <property type="component" value="Unassembled WGS sequence"/>
</dbReference>
<sequence length="151" mass="16847">MAAALRYRDDLGRAEVFRLWVRVRLVTALEASQPDDVCVVPDLSVAVDHRNELRPDVVVVREPLNDVLLAVTILSPGSIGENCAFKGSPRRWVIDPLRERMTFTEHIPGSDGECWSSSPRVGRVDLEWPWPVTLDLPALTAQRRARLAGIG</sequence>